<evidence type="ECO:0000313" key="2">
    <source>
        <dbReference type="EMBL" id="MEV8157505.1"/>
    </source>
</evidence>
<dbReference type="EMBL" id="JBFBLL010000002">
    <property type="protein sequence ID" value="MEV8157505.1"/>
    <property type="molecule type" value="Genomic_DNA"/>
</dbReference>
<evidence type="ECO:0000256" key="1">
    <source>
        <dbReference type="SAM" id="MobiDB-lite"/>
    </source>
</evidence>
<gene>
    <name evidence="2" type="ORF">AB0O96_04765</name>
</gene>
<name>A0ABV3KAS9_9MICC</name>
<keyword evidence="3" id="KW-1185">Reference proteome</keyword>
<organism evidence="2 3">
    <name type="scientific">Kocuria salsicia</name>
    <dbReference type="NCBI Taxonomy" id="664639"/>
    <lineage>
        <taxon>Bacteria</taxon>
        <taxon>Bacillati</taxon>
        <taxon>Actinomycetota</taxon>
        <taxon>Actinomycetes</taxon>
        <taxon>Micrococcales</taxon>
        <taxon>Micrococcaceae</taxon>
        <taxon>Kocuria</taxon>
    </lineage>
</organism>
<reference evidence="2 3" key="1">
    <citation type="submission" date="2024-06" db="EMBL/GenBank/DDBJ databases">
        <title>The Natural Products Discovery Center: Release of the First 8490 Sequenced Strains for Exploring Actinobacteria Biosynthetic Diversity.</title>
        <authorList>
            <person name="Kalkreuter E."/>
            <person name="Kautsar S.A."/>
            <person name="Yang D."/>
            <person name="Bader C.D."/>
            <person name="Teijaro C.N."/>
            <person name="Fluegel L."/>
            <person name="Davis C.M."/>
            <person name="Simpson J.R."/>
            <person name="Lauterbach L."/>
            <person name="Steele A.D."/>
            <person name="Gui C."/>
            <person name="Meng S."/>
            <person name="Li G."/>
            <person name="Viehrig K."/>
            <person name="Ye F."/>
            <person name="Su P."/>
            <person name="Kiefer A.F."/>
            <person name="Nichols A."/>
            <person name="Cepeda A.J."/>
            <person name="Yan W."/>
            <person name="Fan B."/>
            <person name="Jiang Y."/>
            <person name="Adhikari A."/>
            <person name="Zheng C.-J."/>
            <person name="Schuster L."/>
            <person name="Cowan T.M."/>
            <person name="Smanski M.J."/>
            <person name="Chevrette M.G."/>
            <person name="De Carvalho L.P.S."/>
            <person name="Shen B."/>
        </authorList>
    </citation>
    <scope>NUCLEOTIDE SEQUENCE [LARGE SCALE GENOMIC DNA]</scope>
    <source>
        <strain evidence="2 3">NPDC079179</strain>
    </source>
</reference>
<sequence>MADRARHFAPAGQEEAAEVVGWWHDVVEDTGVTLDDLREDFPEEIVTGADAMTRRQGGRDVYYRRVAAHPLARAVEQADRDDSTDPARTALLDEETRARLARKHTHSRGRARGGVTPPARRRTPTA</sequence>
<accession>A0ABV3KAS9</accession>
<dbReference type="SUPFAM" id="SSF109604">
    <property type="entry name" value="HD-domain/PDEase-like"/>
    <property type="match status" value="1"/>
</dbReference>
<proteinExistence type="predicted"/>
<feature type="compositionally biased region" description="Basic residues" evidence="1">
    <location>
        <begin position="99"/>
        <end position="111"/>
    </location>
</feature>
<dbReference type="RefSeq" id="WP_363784148.1">
    <property type="nucleotide sequence ID" value="NZ_JBFBLL010000002.1"/>
</dbReference>
<feature type="region of interest" description="Disordered" evidence="1">
    <location>
        <begin position="74"/>
        <end position="126"/>
    </location>
</feature>
<comment type="caution">
    <text evidence="2">The sequence shown here is derived from an EMBL/GenBank/DDBJ whole genome shotgun (WGS) entry which is preliminary data.</text>
</comment>
<dbReference type="Gene3D" id="1.10.3210.10">
    <property type="entry name" value="Hypothetical protein af1432"/>
    <property type="match status" value="1"/>
</dbReference>
<feature type="compositionally biased region" description="Basic and acidic residues" evidence="1">
    <location>
        <begin position="76"/>
        <end position="85"/>
    </location>
</feature>
<evidence type="ECO:0000313" key="3">
    <source>
        <dbReference type="Proteomes" id="UP001553031"/>
    </source>
</evidence>
<protein>
    <submittedName>
        <fullName evidence="2">Phosphohydrolase</fullName>
    </submittedName>
</protein>
<dbReference type="Proteomes" id="UP001553031">
    <property type="component" value="Unassembled WGS sequence"/>
</dbReference>